<dbReference type="InterPro" id="IPR036291">
    <property type="entry name" value="NAD(P)-bd_dom_sf"/>
</dbReference>
<dbReference type="EMBL" id="JAGMVJ010000017">
    <property type="protein sequence ID" value="KAH7078469.1"/>
    <property type="molecule type" value="Genomic_DNA"/>
</dbReference>
<dbReference type="SUPFAM" id="SSF51735">
    <property type="entry name" value="NAD(P)-binding Rossmann-fold domains"/>
    <property type="match status" value="1"/>
</dbReference>
<dbReference type="PANTHER" id="PTHR43157:SF31">
    <property type="entry name" value="PHOSPHATIDYLINOSITOL-GLYCAN BIOSYNTHESIS CLASS F PROTEIN"/>
    <property type="match status" value="1"/>
</dbReference>
<dbReference type="OrthoDB" id="191139at2759"/>
<dbReference type="Gene3D" id="3.40.50.720">
    <property type="entry name" value="NAD(P)-binding Rossmann-like Domain"/>
    <property type="match status" value="1"/>
</dbReference>
<comment type="caution">
    <text evidence="2">The sequence shown here is derived from an EMBL/GenBank/DDBJ whole genome shotgun (WGS) entry which is preliminary data.</text>
</comment>
<dbReference type="Proteomes" id="UP000813461">
    <property type="component" value="Unassembled WGS sequence"/>
</dbReference>
<proteinExistence type="predicted"/>
<reference evidence="2" key="1">
    <citation type="journal article" date="2021" name="Nat. Commun.">
        <title>Genetic determinants of endophytism in the Arabidopsis root mycobiome.</title>
        <authorList>
            <person name="Mesny F."/>
            <person name="Miyauchi S."/>
            <person name="Thiergart T."/>
            <person name="Pickel B."/>
            <person name="Atanasova L."/>
            <person name="Karlsson M."/>
            <person name="Huettel B."/>
            <person name="Barry K.W."/>
            <person name="Haridas S."/>
            <person name="Chen C."/>
            <person name="Bauer D."/>
            <person name="Andreopoulos W."/>
            <person name="Pangilinan J."/>
            <person name="LaButti K."/>
            <person name="Riley R."/>
            <person name="Lipzen A."/>
            <person name="Clum A."/>
            <person name="Drula E."/>
            <person name="Henrissat B."/>
            <person name="Kohler A."/>
            <person name="Grigoriev I.V."/>
            <person name="Martin F.M."/>
            <person name="Hacquard S."/>
        </authorList>
    </citation>
    <scope>NUCLEOTIDE SEQUENCE</scope>
    <source>
        <strain evidence="2">MPI-SDFR-AT-0120</strain>
    </source>
</reference>
<evidence type="ECO:0000313" key="3">
    <source>
        <dbReference type="Proteomes" id="UP000813461"/>
    </source>
</evidence>
<gene>
    <name evidence="2" type="ORF">FB567DRAFT_502666</name>
</gene>
<accession>A0A8K0VUS3</accession>
<keyword evidence="3" id="KW-1185">Reference proteome</keyword>
<dbReference type="AlphaFoldDB" id="A0A8K0VUS3"/>
<dbReference type="GO" id="GO:0016491">
    <property type="term" value="F:oxidoreductase activity"/>
    <property type="evidence" value="ECO:0007669"/>
    <property type="project" value="UniProtKB-KW"/>
</dbReference>
<protein>
    <submittedName>
        <fullName evidence="2">Retinol dehydrogenase 12</fullName>
    </submittedName>
</protein>
<keyword evidence="1" id="KW-0560">Oxidoreductase</keyword>
<evidence type="ECO:0000256" key="1">
    <source>
        <dbReference type="ARBA" id="ARBA00023002"/>
    </source>
</evidence>
<sequence length="344" mass="37023">MASNSAFDHNTSALEVARTYASQASGKTVLITGVSKDGIGEAIARAFAYGGASTIIITGRDDTRLSSITEDLSTDYPLVRFQPHKLDLTSLEATRRSANELLEDETVLKIDVVVANAGGSFHGPRTVTPDGLESHFAINHLSHFLFITTLLPKLRLAAQQSAPGDTRVVVMSSLAILVSPFRFADYNLESKPVPADEAPNWAILKQLLGLEEHEGYDSEIAYGQSKTANALFAVHLNTLFSSEGIFAFALHPGGVQSRAAKKVLDAMTKEQRAKVTIPFDKDIDQGAATPLVAALDRGLTPEKGVFLNDCQTMDAPPYAVSKENAQKLWKLSEEIIAQKLGSAV</sequence>
<name>A0A8K0VUS3_9PLEO</name>
<dbReference type="PANTHER" id="PTHR43157">
    <property type="entry name" value="PHOSPHATIDYLINOSITOL-GLYCAN BIOSYNTHESIS CLASS F PROTEIN-RELATED"/>
    <property type="match status" value="1"/>
</dbReference>
<dbReference type="InterPro" id="IPR002347">
    <property type="entry name" value="SDR_fam"/>
</dbReference>
<organism evidence="2 3">
    <name type="scientific">Paraphoma chrysanthemicola</name>
    <dbReference type="NCBI Taxonomy" id="798071"/>
    <lineage>
        <taxon>Eukaryota</taxon>
        <taxon>Fungi</taxon>
        <taxon>Dikarya</taxon>
        <taxon>Ascomycota</taxon>
        <taxon>Pezizomycotina</taxon>
        <taxon>Dothideomycetes</taxon>
        <taxon>Pleosporomycetidae</taxon>
        <taxon>Pleosporales</taxon>
        <taxon>Pleosporineae</taxon>
        <taxon>Phaeosphaeriaceae</taxon>
        <taxon>Paraphoma</taxon>
    </lineage>
</organism>
<evidence type="ECO:0000313" key="2">
    <source>
        <dbReference type="EMBL" id="KAH7078469.1"/>
    </source>
</evidence>
<dbReference type="Pfam" id="PF00106">
    <property type="entry name" value="adh_short"/>
    <property type="match status" value="1"/>
</dbReference>